<name>A0ABD1Q5M1_9LAMI</name>
<protein>
    <recommendedName>
        <fullName evidence="1">Transposase (putative) gypsy type domain-containing protein</fullName>
    </recommendedName>
</protein>
<dbReference type="InterPro" id="IPR007321">
    <property type="entry name" value="Transposase_28"/>
</dbReference>
<dbReference type="Proteomes" id="UP001604336">
    <property type="component" value="Unassembled WGS sequence"/>
</dbReference>
<reference evidence="3" key="1">
    <citation type="submission" date="2024-07" db="EMBL/GenBank/DDBJ databases">
        <title>Two chromosome-level genome assemblies of Korean endemic species Abeliophyllum distichum and Forsythia ovata (Oleaceae).</title>
        <authorList>
            <person name="Jang H."/>
        </authorList>
    </citation>
    <scope>NUCLEOTIDE SEQUENCE [LARGE SCALE GENOMIC DNA]</scope>
</reference>
<sequence>MRKLKRSAIEASMVRSKIRDEDLEDIRLSYDILPSVTLQAPHFEERADDPPKGFITIYEPAIQHGIRLPLHLFFYEVLRDWNLAPYQTIPNGWGQMVAAFLL</sequence>
<evidence type="ECO:0000313" key="3">
    <source>
        <dbReference type="Proteomes" id="UP001604336"/>
    </source>
</evidence>
<dbReference type="Pfam" id="PF04195">
    <property type="entry name" value="Transposase_28"/>
    <property type="match status" value="1"/>
</dbReference>
<feature type="domain" description="Transposase (putative) gypsy type" evidence="1">
    <location>
        <begin position="58"/>
        <end position="97"/>
    </location>
</feature>
<dbReference type="AlphaFoldDB" id="A0ABD1Q5M1"/>
<gene>
    <name evidence="2" type="ORF">Adt_39633</name>
</gene>
<evidence type="ECO:0000313" key="2">
    <source>
        <dbReference type="EMBL" id="KAL2471497.1"/>
    </source>
</evidence>
<dbReference type="EMBL" id="JBFOLK010000012">
    <property type="protein sequence ID" value="KAL2471497.1"/>
    <property type="molecule type" value="Genomic_DNA"/>
</dbReference>
<comment type="caution">
    <text evidence="2">The sequence shown here is derived from an EMBL/GenBank/DDBJ whole genome shotgun (WGS) entry which is preliminary data.</text>
</comment>
<proteinExistence type="predicted"/>
<keyword evidence="3" id="KW-1185">Reference proteome</keyword>
<accession>A0ABD1Q5M1</accession>
<evidence type="ECO:0000259" key="1">
    <source>
        <dbReference type="Pfam" id="PF04195"/>
    </source>
</evidence>
<organism evidence="2 3">
    <name type="scientific">Abeliophyllum distichum</name>
    <dbReference type="NCBI Taxonomy" id="126358"/>
    <lineage>
        <taxon>Eukaryota</taxon>
        <taxon>Viridiplantae</taxon>
        <taxon>Streptophyta</taxon>
        <taxon>Embryophyta</taxon>
        <taxon>Tracheophyta</taxon>
        <taxon>Spermatophyta</taxon>
        <taxon>Magnoliopsida</taxon>
        <taxon>eudicotyledons</taxon>
        <taxon>Gunneridae</taxon>
        <taxon>Pentapetalae</taxon>
        <taxon>asterids</taxon>
        <taxon>lamiids</taxon>
        <taxon>Lamiales</taxon>
        <taxon>Oleaceae</taxon>
        <taxon>Forsythieae</taxon>
        <taxon>Abeliophyllum</taxon>
    </lineage>
</organism>